<evidence type="ECO:0000259" key="4">
    <source>
        <dbReference type="Pfam" id="PF03472"/>
    </source>
</evidence>
<dbReference type="AlphaFoldDB" id="A0A841PFR9"/>
<dbReference type="InterPro" id="IPR036693">
    <property type="entry name" value="TF_LuxR_autoind-bd_dom_sf"/>
</dbReference>
<sequence>MFENFVEQLSASVDAADLREAMASAAAGFDFPLFAYFIYPSVPGDAPRLISNYPSRWTSRYLQQRNHSLDPGDPARAARLGYF</sequence>
<evidence type="ECO:0000313" key="6">
    <source>
        <dbReference type="Proteomes" id="UP000556329"/>
    </source>
</evidence>
<dbReference type="GO" id="GO:0003677">
    <property type="term" value="F:DNA binding"/>
    <property type="evidence" value="ECO:0007669"/>
    <property type="project" value="UniProtKB-KW"/>
</dbReference>
<accession>A0A841PFR9</accession>
<gene>
    <name evidence="5" type="ORF">HNQ71_006746</name>
</gene>
<keyword evidence="2" id="KW-0238">DNA-binding</keyword>
<dbReference type="EMBL" id="JACHEF010000012">
    <property type="protein sequence ID" value="MBB6414037.1"/>
    <property type="molecule type" value="Genomic_DNA"/>
</dbReference>
<keyword evidence="6" id="KW-1185">Reference proteome</keyword>
<dbReference type="Proteomes" id="UP000556329">
    <property type="component" value="Unassembled WGS sequence"/>
</dbReference>
<evidence type="ECO:0000256" key="2">
    <source>
        <dbReference type="ARBA" id="ARBA00023125"/>
    </source>
</evidence>
<dbReference type="Pfam" id="PF03472">
    <property type="entry name" value="Autoind_bind"/>
    <property type="match status" value="1"/>
</dbReference>
<name>A0A841PFR9_9HYPH</name>
<proteinExistence type="predicted"/>
<feature type="domain" description="Transcription factor LuxR-like autoinducer-binding" evidence="4">
    <location>
        <begin position="15"/>
        <end position="71"/>
    </location>
</feature>
<keyword evidence="1" id="KW-0805">Transcription regulation</keyword>
<dbReference type="Gene3D" id="3.30.450.80">
    <property type="entry name" value="Transcription factor LuxR-like, autoinducer-binding domain"/>
    <property type="match status" value="1"/>
</dbReference>
<evidence type="ECO:0000313" key="5">
    <source>
        <dbReference type="EMBL" id="MBB6414037.1"/>
    </source>
</evidence>
<organism evidence="5 6">
    <name type="scientific">Mesorhizobium sangaii</name>
    <dbReference type="NCBI Taxonomy" id="505389"/>
    <lineage>
        <taxon>Bacteria</taxon>
        <taxon>Pseudomonadati</taxon>
        <taxon>Pseudomonadota</taxon>
        <taxon>Alphaproteobacteria</taxon>
        <taxon>Hyphomicrobiales</taxon>
        <taxon>Phyllobacteriaceae</taxon>
        <taxon>Mesorhizobium</taxon>
    </lineage>
</organism>
<reference evidence="5 6" key="1">
    <citation type="submission" date="2020-08" db="EMBL/GenBank/DDBJ databases">
        <title>Genomic Encyclopedia of Type Strains, Phase IV (KMG-IV): sequencing the most valuable type-strain genomes for metagenomic binning, comparative biology and taxonomic classification.</title>
        <authorList>
            <person name="Goeker M."/>
        </authorList>
    </citation>
    <scope>NUCLEOTIDE SEQUENCE [LARGE SCALE GENOMIC DNA]</scope>
    <source>
        <strain evidence="5 6">DSM 100039</strain>
    </source>
</reference>
<protein>
    <recommendedName>
        <fullName evidence="4">Transcription factor LuxR-like autoinducer-binding domain-containing protein</fullName>
    </recommendedName>
</protein>
<keyword evidence="3" id="KW-0804">Transcription</keyword>
<dbReference type="InterPro" id="IPR005143">
    <property type="entry name" value="TF_LuxR_autoind-bd_dom"/>
</dbReference>
<evidence type="ECO:0000256" key="3">
    <source>
        <dbReference type="ARBA" id="ARBA00023163"/>
    </source>
</evidence>
<comment type="caution">
    <text evidence="5">The sequence shown here is derived from an EMBL/GenBank/DDBJ whole genome shotgun (WGS) entry which is preliminary data.</text>
</comment>
<evidence type="ECO:0000256" key="1">
    <source>
        <dbReference type="ARBA" id="ARBA00023015"/>
    </source>
</evidence>
<dbReference type="SUPFAM" id="SSF75516">
    <property type="entry name" value="Pheromone-binding domain of LuxR-like quorum-sensing transcription factors"/>
    <property type="match status" value="1"/>
</dbReference>
<dbReference type="RefSeq" id="WP_343068306.1">
    <property type="nucleotide sequence ID" value="NZ_JACHEF010000012.1"/>
</dbReference>